<proteinExistence type="predicted"/>
<name>A0A2D0IN51_XENBU</name>
<reference evidence="1 2" key="1">
    <citation type="journal article" date="2017" name="Nat. Microbiol.">
        <title>Natural product diversity associated with the nematode symbionts Photorhabdus and Xenorhabdus.</title>
        <authorList>
            <person name="Tobias N.J."/>
            <person name="Wolff H."/>
            <person name="Djahanschiri B."/>
            <person name="Grundmann F."/>
            <person name="Kronenwerth M."/>
            <person name="Shi Y.M."/>
            <person name="Simonyi S."/>
            <person name="Grun P."/>
            <person name="Shapiro-Ilan D."/>
            <person name="Pidot S.J."/>
            <person name="Stinear T.P."/>
            <person name="Ebersberger I."/>
            <person name="Bode H.B."/>
        </authorList>
    </citation>
    <scope>NUCLEOTIDE SEQUENCE [LARGE SCALE GENOMIC DNA]</scope>
    <source>
        <strain evidence="1 2">DSM 16342</strain>
    </source>
</reference>
<dbReference type="Proteomes" id="UP000225833">
    <property type="component" value="Unassembled WGS sequence"/>
</dbReference>
<protein>
    <submittedName>
        <fullName evidence="1">Uncharacterized protein</fullName>
    </submittedName>
</protein>
<comment type="caution">
    <text evidence="1">The sequence shown here is derived from an EMBL/GenBank/DDBJ whole genome shotgun (WGS) entry which is preliminary data.</text>
</comment>
<evidence type="ECO:0000313" key="1">
    <source>
        <dbReference type="EMBL" id="PHM23262.1"/>
    </source>
</evidence>
<dbReference type="EMBL" id="NIBS01000041">
    <property type="protein sequence ID" value="PHM23262.1"/>
    <property type="molecule type" value="Genomic_DNA"/>
</dbReference>
<evidence type="ECO:0000313" key="2">
    <source>
        <dbReference type="Proteomes" id="UP000225833"/>
    </source>
</evidence>
<sequence>MPVFFTVVSHAANDIRGGVGFGFALSNAHDHGDRFGLLGNRPQRMGQCTGFTRLAAGGQHIGQQDRGI</sequence>
<dbReference type="AlphaFoldDB" id="A0A2D0IN51"/>
<gene>
    <name evidence="1" type="ORF">Xbud_03626</name>
</gene>
<accession>A0A2D0IN51</accession>
<organism evidence="1 2">
    <name type="scientific">Xenorhabdus budapestensis</name>
    <dbReference type="NCBI Taxonomy" id="290110"/>
    <lineage>
        <taxon>Bacteria</taxon>
        <taxon>Pseudomonadati</taxon>
        <taxon>Pseudomonadota</taxon>
        <taxon>Gammaproteobacteria</taxon>
        <taxon>Enterobacterales</taxon>
        <taxon>Morganellaceae</taxon>
        <taxon>Xenorhabdus</taxon>
    </lineage>
</organism>